<evidence type="ECO:0000313" key="3">
    <source>
        <dbReference type="Proteomes" id="UP000093501"/>
    </source>
</evidence>
<keyword evidence="1" id="KW-0472">Membrane</keyword>
<keyword evidence="1" id="KW-0812">Transmembrane</keyword>
<dbReference type="EMBL" id="MBQD01000025">
    <property type="protein sequence ID" value="OCL31720.1"/>
    <property type="molecule type" value="Genomic_DNA"/>
</dbReference>
<reference evidence="3" key="1">
    <citation type="submission" date="2016-07" db="EMBL/GenBank/DDBJ databases">
        <authorList>
            <person name="Florea S."/>
            <person name="Webb J.S."/>
            <person name="Jaromczyk J."/>
            <person name="Schardl C.L."/>
        </authorList>
    </citation>
    <scope>NUCLEOTIDE SEQUENCE [LARGE SCALE GENOMIC DNA]</scope>
    <source>
        <strain evidence="3">IPBSL-7</strain>
    </source>
</reference>
<protein>
    <recommendedName>
        <fullName evidence="4">Polysaccharide biosynthesis protein C-terminal domain-containing protein</fullName>
    </recommendedName>
</protein>
<feature type="transmembrane region" description="Helical" evidence="1">
    <location>
        <begin position="65"/>
        <end position="90"/>
    </location>
</feature>
<dbReference type="Proteomes" id="UP000093501">
    <property type="component" value="Unassembled WGS sequence"/>
</dbReference>
<dbReference type="AlphaFoldDB" id="A0A1C0AI35"/>
<evidence type="ECO:0008006" key="4">
    <source>
        <dbReference type="Google" id="ProtNLM"/>
    </source>
</evidence>
<feature type="transmembrane region" description="Helical" evidence="1">
    <location>
        <begin position="156"/>
        <end position="179"/>
    </location>
</feature>
<comment type="caution">
    <text evidence="2">The sequence shown here is derived from an EMBL/GenBank/DDBJ whole genome shotgun (WGS) entry which is preliminary data.</text>
</comment>
<keyword evidence="3" id="KW-1185">Reference proteome</keyword>
<name>A0A1C0AI35_9ACTN</name>
<evidence type="ECO:0000313" key="2">
    <source>
        <dbReference type="EMBL" id="OCL31720.1"/>
    </source>
</evidence>
<organism evidence="2 3">
    <name type="scientific">Tessaracoccus lapidicaptus</name>
    <dbReference type="NCBI Taxonomy" id="1427523"/>
    <lineage>
        <taxon>Bacteria</taxon>
        <taxon>Bacillati</taxon>
        <taxon>Actinomycetota</taxon>
        <taxon>Actinomycetes</taxon>
        <taxon>Propionibacteriales</taxon>
        <taxon>Propionibacteriaceae</taxon>
        <taxon>Tessaracoccus</taxon>
    </lineage>
</organism>
<feature type="transmembrane region" description="Helical" evidence="1">
    <location>
        <begin position="102"/>
        <end position="122"/>
    </location>
</feature>
<proteinExistence type="predicted"/>
<gene>
    <name evidence="2" type="ORF">BCR15_08825</name>
</gene>
<feature type="transmembrane region" description="Helical" evidence="1">
    <location>
        <begin position="129"/>
        <end position="150"/>
    </location>
</feature>
<accession>A0A1C0AI35</accession>
<evidence type="ECO:0000256" key="1">
    <source>
        <dbReference type="SAM" id="Phobius"/>
    </source>
</evidence>
<keyword evidence="1" id="KW-1133">Transmembrane helix</keyword>
<sequence length="187" mass="19908">MTVFLQKADRLLLPLLATAAELGRYAFVSSIMELVVWPVSQWLDTQLRRWRDVSGSLSRRSVSRLLLRVLLAATAFASATGVLALLYITLVLPSDYAPARLLILPLGLYGVLKVLSRVFVAVQVARMRSAAATAIELSGLLASVALFFVLTPTHGAIGTALSMVAGGAASLGVASLLSLNFRQKKAG</sequence>